<comment type="caution">
    <text evidence="3">The sequence shown here is derived from an EMBL/GenBank/DDBJ whole genome shotgun (WGS) entry which is preliminary data.</text>
</comment>
<feature type="binding site" evidence="2">
    <location>
        <position position="178"/>
    </location>
    <ligand>
        <name>Fe cation</name>
        <dbReference type="ChEBI" id="CHEBI:24875"/>
        <label>2</label>
    </ligand>
</feature>
<evidence type="ECO:0000256" key="1">
    <source>
        <dbReference type="PIRSR" id="PIRSR004789-50"/>
    </source>
</evidence>
<name>A0A927FY16_9HYPH</name>
<dbReference type="PIRSF" id="PIRSF004789">
    <property type="entry name" value="DR1281"/>
    <property type="match status" value="1"/>
</dbReference>
<evidence type="ECO:0000313" key="4">
    <source>
        <dbReference type="Proteomes" id="UP000654108"/>
    </source>
</evidence>
<protein>
    <submittedName>
        <fullName evidence="3">YmdB family metallophosphoesterase</fullName>
    </submittedName>
</protein>
<dbReference type="Proteomes" id="UP000654108">
    <property type="component" value="Unassembled WGS sequence"/>
</dbReference>
<proteinExistence type="predicted"/>
<feature type="binding site" evidence="2">
    <location>
        <position position="8"/>
    </location>
    <ligand>
        <name>Fe cation</name>
        <dbReference type="ChEBI" id="CHEBI:24875"/>
        <label>1</label>
    </ligand>
</feature>
<dbReference type="Pfam" id="PF13277">
    <property type="entry name" value="YmdB"/>
    <property type="match status" value="1"/>
</dbReference>
<dbReference type="Gene3D" id="3.60.21.10">
    <property type="match status" value="1"/>
</dbReference>
<feature type="binding site" evidence="2">
    <location>
        <position position="67"/>
    </location>
    <ligand>
        <name>Fe cation</name>
        <dbReference type="ChEBI" id="CHEBI:24875"/>
        <label>2</label>
    </ligand>
</feature>
<sequence>MRLLFLGDVMGRAGRDAVSERLPGLIAQHGFDFVVINGENASHGRGLTESHFKGLRDAGADIVTLGDHAFDQREALSYIERENTLLRPINMPGGTPGRGAMMVEGRNGHRVLVVNALGRVFMGPADDPFRPVEKAVEACPLGEQADAVIVDFHTEATSEIQAMGHFLDGRATLVVGTHTHLPTADHRVLKGGTGFMADAGMCGDFDSIIGTDTEEPLNRFLTGIPNGRFTPAEGEATLCGVAVETDPASGLARTVSPVRIGGVLAQALPAFA</sequence>
<feature type="binding site" evidence="2">
    <location>
        <position position="40"/>
    </location>
    <ligand>
        <name>Fe cation</name>
        <dbReference type="ChEBI" id="CHEBI:24875"/>
        <label>1</label>
    </ligand>
</feature>
<keyword evidence="4" id="KW-1185">Reference proteome</keyword>
<organism evidence="3 4">
    <name type="scientific">Devosia oryzisoli</name>
    <dbReference type="NCBI Taxonomy" id="2774138"/>
    <lineage>
        <taxon>Bacteria</taxon>
        <taxon>Pseudomonadati</taxon>
        <taxon>Pseudomonadota</taxon>
        <taxon>Alphaproteobacteria</taxon>
        <taxon>Hyphomicrobiales</taxon>
        <taxon>Devosiaceae</taxon>
        <taxon>Devosia</taxon>
    </lineage>
</organism>
<dbReference type="RefSeq" id="WP_191777399.1">
    <property type="nucleotide sequence ID" value="NZ_JACYFU010000004.1"/>
</dbReference>
<feature type="binding site" evidence="2">
    <location>
        <position position="39"/>
    </location>
    <ligand>
        <name>Fe cation</name>
        <dbReference type="ChEBI" id="CHEBI:24875"/>
        <label>1</label>
    </ligand>
</feature>
<gene>
    <name evidence="3" type="ORF">IC608_15520</name>
</gene>
<keyword evidence="2" id="KW-0479">Metal-binding</keyword>
<feature type="binding site" evidence="2">
    <location>
        <position position="39"/>
    </location>
    <ligand>
        <name>Fe cation</name>
        <dbReference type="ChEBI" id="CHEBI:24875"/>
        <label>2</label>
    </ligand>
</feature>
<dbReference type="GO" id="GO:0004113">
    <property type="term" value="F:2',3'-cyclic-nucleotide 3'-phosphodiesterase activity"/>
    <property type="evidence" value="ECO:0007669"/>
    <property type="project" value="TreeGrafter"/>
</dbReference>
<evidence type="ECO:0000313" key="3">
    <source>
        <dbReference type="EMBL" id="MBD8066883.1"/>
    </source>
</evidence>
<dbReference type="GO" id="GO:0046872">
    <property type="term" value="F:metal ion binding"/>
    <property type="evidence" value="ECO:0007669"/>
    <property type="project" value="UniProtKB-KW"/>
</dbReference>
<dbReference type="SUPFAM" id="SSF56300">
    <property type="entry name" value="Metallo-dependent phosphatases"/>
    <property type="match status" value="1"/>
</dbReference>
<evidence type="ECO:0000256" key="2">
    <source>
        <dbReference type="PIRSR" id="PIRSR004789-51"/>
    </source>
</evidence>
<dbReference type="InterPro" id="IPR029052">
    <property type="entry name" value="Metallo-depent_PP-like"/>
</dbReference>
<dbReference type="PANTHER" id="PTHR36303">
    <property type="entry name" value="2',3'-CYCLIC-NUCLEOTIDE 2'-PHOSPHODIESTERASE"/>
    <property type="match status" value="1"/>
</dbReference>
<feature type="binding site" evidence="2">
    <location>
        <position position="153"/>
    </location>
    <ligand>
        <name>Fe cation</name>
        <dbReference type="ChEBI" id="CHEBI:24875"/>
        <label>2</label>
    </ligand>
</feature>
<dbReference type="AlphaFoldDB" id="A0A927FY16"/>
<dbReference type="EMBL" id="JACYFU010000004">
    <property type="protein sequence ID" value="MBD8066883.1"/>
    <property type="molecule type" value="Genomic_DNA"/>
</dbReference>
<feature type="binding site" evidence="2">
    <location>
        <position position="180"/>
    </location>
    <ligand>
        <name>Fe cation</name>
        <dbReference type="ChEBI" id="CHEBI:24875"/>
        <label>1</label>
    </ligand>
</feature>
<feature type="active site" description="Proton donor" evidence="1">
    <location>
        <position position="68"/>
    </location>
</feature>
<reference evidence="3" key="1">
    <citation type="submission" date="2020-09" db="EMBL/GenBank/DDBJ databases">
        <title>Genome seq and assembly of Devosia sp.</title>
        <authorList>
            <person name="Chhetri G."/>
        </authorList>
    </citation>
    <scope>NUCLEOTIDE SEQUENCE</scope>
    <source>
        <strain evidence="3">PTR5</strain>
    </source>
</reference>
<dbReference type="PANTHER" id="PTHR36303:SF1">
    <property type="entry name" value="2',3'-CYCLIC-NUCLEOTIDE 2'-PHOSPHODIESTERASE"/>
    <property type="match status" value="1"/>
</dbReference>
<dbReference type="InterPro" id="IPR005235">
    <property type="entry name" value="YmdB-like"/>
</dbReference>
<accession>A0A927FY16</accession>